<dbReference type="Pfam" id="PF13539">
    <property type="entry name" value="Peptidase_M15_4"/>
    <property type="match status" value="1"/>
</dbReference>
<dbReference type="InterPro" id="IPR039561">
    <property type="entry name" value="Peptidase_M15C"/>
</dbReference>
<dbReference type="RefSeq" id="WP_251969388.1">
    <property type="nucleotide sequence ID" value="NZ_AP025730.1"/>
</dbReference>
<evidence type="ECO:0000256" key="1">
    <source>
        <dbReference type="SAM" id="MobiDB-lite"/>
    </source>
</evidence>
<name>A0ABN6PQB5_9BURK</name>
<feature type="compositionally biased region" description="Low complexity" evidence="1">
    <location>
        <begin position="672"/>
        <end position="685"/>
    </location>
</feature>
<evidence type="ECO:0000313" key="3">
    <source>
        <dbReference type="EMBL" id="BDI06070.1"/>
    </source>
</evidence>
<dbReference type="SUPFAM" id="SSF55166">
    <property type="entry name" value="Hedgehog/DD-peptidase"/>
    <property type="match status" value="1"/>
</dbReference>
<proteinExistence type="predicted"/>
<feature type="domain" description="Peptidase M15C" evidence="2">
    <location>
        <begin position="1413"/>
        <end position="1473"/>
    </location>
</feature>
<organism evidence="3 4">
    <name type="scientific">Sphaerotilus microaerophilus</name>
    <dbReference type="NCBI Taxonomy" id="2914710"/>
    <lineage>
        <taxon>Bacteria</taxon>
        <taxon>Pseudomonadati</taxon>
        <taxon>Pseudomonadota</taxon>
        <taxon>Betaproteobacteria</taxon>
        <taxon>Burkholderiales</taxon>
        <taxon>Sphaerotilaceae</taxon>
        <taxon>Sphaerotilus</taxon>
    </lineage>
</organism>
<keyword evidence="4" id="KW-1185">Reference proteome</keyword>
<dbReference type="Gene3D" id="3.30.1380.10">
    <property type="match status" value="1"/>
</dbReference>
<feature type="region of interest" description="Disordered" evidence="1">
    <location>
        <begin position="669"/>
        <end position="688"/>
    </location>
</feature>
<gene>
    <name evidence="3" type="ORF">CATMQ487_30400</name>
</gene>
<evidence type="ECO:0000313" key="4">
    <source>
        <dbReference type="Proteomes" id="UP001057498"/>
    </source>
</evidence>
<dbReference type="EMBL" id="AP025730">
    <property type="protein sequence ID" value="BDI06070.1"/>
    <property type="molecule type" value="Genomic_DNA"/>
</dbReference>
<accession>A0ABN6PQB5</accession>
<protein>
    <recommendedName>
        <fullName evidence="2">Peptidase M15C domain-containing protein</fullName>
    </recommendedName>
</protein>
<evidence type="ECO:0000259" key="2">
    <source>
        <dbReference type="Pfam" id="PF13539"/>
    </source>
</evidence>
<reference evidence="3" key="1">
    <citation type="submission" date="2022-04" db="EMBL/GenBank/DDBJ databases">
        <title>Whole genome sequence of Sphaerotilus sp. FB-5.</title>
        <authorList>
            <person name="Takeda M."/>
            <person name="Narihara S."/>
            <person name="Akimoto M."/>
            <person name="Akimoto R."/>
            <person name="Nishiyashiki S."/>
            <person name="Murakami T."/>
        </authorList>
    </citation>
    <scope>NUCLEOTIDE SEQUENCE</scope>
    <source>
        <strain evidence="3">FB-5</strain>
    </source>
</reference>
<dbReference type="Proteomes" id="UP001057498">
    <property type="component" value="Chromosome"/>
</dbReference>
<dbReference type="InterPro" id="IPR009045">
    <property type="entry name" value="Zn_M74/Hedgehog-like"/>
</dbReference>
<sequence>MRRTHSHHVGATSVSALVFGVEPDTAPAAAPVSAFQATLNFAAAQGDGAHTLAALRRPRDPRYPSHNLQHDNGWLRWAQLPAGFSGPVDMVVHLHGFTSYADEDHPPRMNLGAKAGLSGLVLANPGVPRATIGLVPHGVAGRWVNSRTGQFHGESFNFPHVATAQQLDTVLVEALGAFGAGRGSLSRGRVILTAHSGGGARLLQLLRSTVGSAVAVQGVQLFDATYGGPDWPVALRPWVDAALDADIALIGTSRGETALQRMRSAGHHLRVVFLGGTAPQAKAIDGMLAQALAAKAPDADLRALLRRFYRAQRVVGRGIVHNDVPNTFGGRLLADPGNDLAPQTQDLPVAAARAHAEAADEWYDESSESCESAESADWDGEAFDVIVHELRAPARPADAPTGSAFITSMGERKGVERENRIFEQLRAGNIPGSLRNFHTVRASGNDRAGQRHEFEFYVLPDVLAVGSESDHVRVPTDPVTAQRIADLFGCLLPTARMVEQLYQAAPTKLAFIPGNYAGTPRAHLQDASSSYQWHSRQIDGQLRRPPTILTAGHKKELVISNGYLRAARNKTTGKMGPPRPKLAFYGAYTAAGVPIQAPRNGAQVMRGYPSFAHEPVFVDYSHGVRLVWPTMKVDGIARGVAEVLRDANLAPLIAAEGVINEPRYTLDRSGRPAAAQAQAASSDDPLGLSWGTPEAGCGALGYGQTWDERIRATVEGFLAGWRGVPVRVGTQTLRVHPPYFMNANSSSKPATRERHRLATAHRASAPTALRALIAERRFTHERVGKSTTDKLRDLLQDADSRGLLQADATVGSSPTADNLRDFLKHYGLGIDCSGFVSQAINRLIDLFPAATATDRIAAPHSTRSAALKGGQGAFERVTDPAQLCGGDTMWLSGHIRILAWAERRGSNICFCTAESRASNPRDIGPAVAYWRLVPDTAAGSENFRGWRLERSNDLNAPASAWARVGATHVYGHYRPLRRLLQAAGSTPTALEAVTGWTLQATPQQPYLPNGGRAFVPQEGTFNTAPAGFTVVPASFLPEPTTDTAAAIDTALTVAGLNAAQRRRIAREGLVPLAAAFGASALTELFSRLRWAPVFLEENGKAATTMLVQRLLLHIPGHFRELARRAPSAAEAFVLECLGWAMLSHVRQAIQNATRTRWWIPPAPAFVTAVPNPMPGVSAEVQRLITRLGFIDTVMSPADWNARYAFWRRGLAGRQWDSELNAAQPGRPLYAGLLTVPAHLGTATDRDRAAFARAWTRRLAEVDALHPPMAPTATQVTLDGLRNAAMLRQDAPASRPAGLLGPLNLQGLQLARGRFPLVDGGPVSEQVDLLRRVHPAFAAVFAAARELGWNDLMYQTSGTAAFRGIKHNPRVVNAAGVSLGAPFSAPTQALVDRINNEATPASRAAVIRAATVAARTMSDHALGIAVDLNYPENVDNAGSRPFGSMDPRLVALFEAFNFRWGAGFSPTDPHHFEYCENPCAPAAVAGWPAPAAGPLPGMIPSGTGSGRGGPMLA</sequence>